<evidence type="ECO:0000313" key="2">
    <source>
        <dbReference type="Proteomes" id="UP000596742"/>
    </source>
</evidence>
<comment type="caution">
    <text evidence="1">The sequence shown here is derived from an EMBL/GenBank/DDBJ whole genome shotgun (WGS) entry which is preliminary data.</text>
</comment>
<dbReference type="AlphaFoldDB" id="A0A8B6D781"/>
<keyword evidence="2" id="KW-1185">Reference proteome</keyword>
<evidence type="ECO:0000313" key="1">
    <source>
        <dbReference type="EMBL" id="VDI14946.1"/>
    </source>
</evidence>
<name>A0A8B6D781_MYTGA</name>
<reference evidence="1" key="1">
    <citation type="submission" date="2018-11" db="EMBL/GenBank/DDBJ databases">
        <authorList>
            <person name="Alioto T."/>
            <person name="Alioto T."/>
        </authorList>
    </citation>
    <scope>NUCLEOTIDE SEQUENCE</scope>
</reference>
<accession>A0A8B6D781</accession>
<dbReference type="Proteomes" id="UP000596742">
    <property type="component" value="Unassembled WGS sequence"/>
</dbReference>
<protein>
    <submittedName>
        <fullName evidence="1">Uncharacterized protein</fullName>
    </submittedName>
</protein>
<sequence>MGIFWKRLLKKGEDSCFLIIKELTTNHHSDFFETITSDNESIPRPVHIGNTQLRLGSTSVIPTQTYLLGLQSQAQGIGNFNDVINANERIQSILQETINTDVLEIREGSIYFHLNSFSPDILLSILNGHGDDKIKLCLTSLFQSSSLVKYFAKNTVIEFMLKEIPEDTFITDGKKTQLHEKKMVKEFCTACYQTTLRQNRETIIGEIEDDIIEDTMNEVKEMRRDTMLKSTECFSGYKSRRRKAIAFLQYVLCNEDVLLAFEMAFTFRSQVHMDIIKCRKCEDRNGTNLQKPELRSRKCYFTVSLDDIGRVCINDVTKNVSLPSHVFRNLSDQPSVQRMRDQYEVCNGYFIAPTP</sequence>
<proteinExistence type="predicted"/>
<organism evidence="1 2">
    <name type="scientific">Mytilus galloprovincialis</name>
    <name type="common">Mediterranean mussel</name>
    <dbReference type="NCBI Taxonomy" id="29158"/>
    <lineage>
        <taxon>Eukaryota</taxon>
        <taxon>Metazoa</taxon>
        <taxon>Spiralia</taxon>
        <taxon>Lophotrochozoa</taxon>
        <taxon>Mollusca</taxon>
        <taxon>Bivalvia</taxon>
        <taxon>Autobranchia</taxon>
        <taxon>Pteriomorphia</taxon>
        <taxon>Mytilida</taxon>
        <taxon>Mytiloidea</taxon>
        <taxon>Mytilidae</taxon>
        <taxon>Mytilinae</taxon>
        <taxon>Mytilus</taxon>
    </lineage>
</organism>
<gene>
    <name evidence="1" type="ORF">MGAL_10B013142</name>
</gene>
<dbReference type="EMBL" id="UYJE01002922">
    <property type="protein sequence ID" value="VDI14946.1"/>
    <property type="molecule type" value="Genomic_DNA"/>
</dbReference>